<evidence type="ECO:0000256" key="5">
    <source>
        <dbReference type="PROSITE-ProRule" id="PRU01248"/>
    </source>
</evidence>
<comment type="caution">
    <text evidence="8">The sequence shown here is derived from an EMBL/GenBank/DDBJ whole genome shotgun (WGS) entry which is preliminary data.</text>
</comment>
<name>A0A7W4YXC4_9HYPH</name>
<organism evidence="8 9">
    <name type="scientific">Microvirga lupini</name>
    <dbReference type="NCBI Taxonomy" id="420324"/>
    <lineage>
        <taxon>Bacteria</taxon>
        <taxon>Pseudomonadati</taxon>
        <taxon>Pseudomonadota</taxon>
        <taxon>Alphaproteobacteria</taxon>
        <taxon>Hyphomicrobiales</taxon>
        <taxon>Methylobacteriaceae</taxon>
        <taxon>Microvirga</taxon>
    </lineage>
</organism>
<dbReference type="GO" id="GO:0006310">
    <property type="term" value="P:DNA recombination"/>
    <property type="evidence" value="ECO:0007669"/>
    <property type="project" value="UniProtKB-KW"/>
</dbReference>
<dbReference type="Pfam" id="PF20172">
    <property type="entry name" value="DUF6538"/>
    <property type="match status" value="1"/>
</dbReference>
<keyword evidence="2" id="KW-0229">DNA integration</keyword>
<dbReference type="GO" id="GO:0003677">
    <property type="term" value="F:DNA binding"/>
    <property type="evidence" value="ECO:0007669"/>
    <property type="project" value="UniProtKB-UniRule"/>
</dbReference>
<dbReference type="GO" id="GO:0015074">
    <property type="term" value="P:DNA integration"/>
    <property type="evidence" value="ECO:0007669"/>
    <property type="project" value="UniProtKB-KW"/>
</dbReference>
<evidence type="ECO:0000256" key="6">
    <source>
        <dbReference type="SAM" id="MobiDB-lite"/>
    </source>
</evidence>
<dbReference type="SUPFAM" id="SSF56349">
    <property type="entry name" value="DNA breaking-rejoining enzymes"/>
    <property type="match status" value="1"/>
</dbReference>
<dbReference type="EMBL" id="JACHWB010000004">
    <property type="protein sequence ID" value="MBB3020422.1"/>
    <property type="molecule type" value="Genomic_DNA"/>
</dbReference>
<dbReference type="Gene3D" id="1.10.150.130">
    <property type="match status" value="1"/>
</dbReference>
<evidence type="ECO:0000259" key="7">
    <source>
        <dbReference type="PROSITE" id="PS51900"/>
    </source>
</evidence>
<proteinExistence type="inferred from homology"/>
<keyword evidence="4" id="KW-0233">DNA recombination</keyword>
<dbReference type="InterPro" id="IPR013762">
    <property type="entry name" value="Integrase-like_cat_sf"/>
</dbReference>
<dbReference type="Proteomes" id="UP000532010">
    <property type="component" value="Unassembled WGS sequence"/>
</dbReference>
<dbReference type="Gene3D" id="1.10.443.10">
    <property type="entry name" value="Intergrase catalytic core"/>
    <property type="match status" value="1"/>
</dbReference>
<keyword evidence="3 5" id="KW-0238">DNA-binding</keyword>
<protein>
    <submittedName>
        <fullName evidence="8">Integrase</fullName>
    </submittedName>
</protein>
<dbReference type="InterPro" id="IPR010998">
    <property type="entry name" value="Integrase_recombinase_N"/>
</dbReference>
<keyword evidence="9" id="KW-1185">Reference proteome</keyword>
<dbReference type="InterPro" id="IPR046668">
    <property type="entry name" value="DUF6538"/>
</dbReference>
<feature type="region of interest" description="Disordered" evidence="6">
    <location>
        <begin position="509"/>
        <end position="557"/>
    </location>
</feature>
<evidence type="ECO:0000256" key="3">
    <source>
        <dbReference type="ARBA" id="ARBA00023125"/>
    </source>
</evidence>
<reference evidence="8 9" key="1">
    <citation type="submission" date="2020-08" db="EMBL/GenBank/DDBJ databases">
        <title>The Agave Microbiome: Exploring the role of microbial communities in plant adaptations to desert environments.</title>
        <authorList>
            <person name="Partida-Martinez L.P."/>
        </authorList>
    </citation>
    <scope>NUCLEOTIDE SEQUENCE [LARGE SCALE GENOMIC DNA]</scope>
    <source>
        <strain evidence="8 9">AT3.9</strain>
    </source>
</reference>
<dbReference type="PANTHER" id="PTHR30349">
    <property type="entry name" value="PHAGE INTEGRASE-RELATED"/>
    <property type="match status" value="1"/>
</dbReference>
<feature type="region of interest" description="Disordered" evidence="6">
    <location>
        <begin position="181"/>
        <end position="200"/>
    </location>
</feature>
<evidence type="ECO:0000256" key="4">
    <source>
        <dbReference type="ARBA" id="ARBA00023172"/>
    </source>
</evidence>
<dbReference type="PANTHER" id="PTHR30349:SF41">
    <property type="entry name" value="INTEGRASE_RECOMBINASE PROTEIN MJ0367-RELATED"/>
    <property type="match status" value="1"/>
</dbReference>
<sequence>MVRPQRHRKTGVYLFRQRVPADLVAVVGKQEVVRSLGTKDPAVARARFPAVAAEFEERWKSLRQGLVALSHEQVHALAGEVYREEVVAHRANPGGTELWVFALAFDNLIHSVRQRQRKIPSGLLLTTGWTEAEALARDRYGPRVDDLLARHGLQVSPQDRKRIILATAEAMRDAHAQLRRNAEGDYRPDPQAERFPAPQRFGPPLTMEELWEAYKKSKQISPKTVKRWEPVIQKMVAFVGVRDARDVTEEDLMRWRDHLLESPQPDSKNKKGKPLGPKTVKEVYIAAASAVYGWAKGQGKVKANPAGEIEVTVPKKVESRGKGFTDQEARMILSAALAPPSPLITPEHAAARRWVPWLCAYTGARVNEITQLRGQDVFEDSMVRMENGRKVEVTFYTIKITPEAGSVKTRRFRMIPLHDHLVEQGFIDFVQQRGKGPLFYAPERQKEGVSGQNPTYVRVGQSIALWVRGLGIDDRDVLPNHAWRHRFKTVGRRCGMDSAKLDAIQGHAQANEGGGYGEFPSDALKPEIDKHPRYEVTAAETTDGRRTRWSKERASSP</sequence>
<dbReference type="InterPro" id="IPR044068">
    <property type="entry name" value="CB"/>
</dbReference>
<evidence type="ECO:0000313" key="8">
    <source>
        <dbReference type="EMBL" id="MBB3020422.1"/>
    </source>
</evidence>
<feature type="compositionally biased region" description="Basic and acidic residues" evidence="6">
    <location>
        <begin position="181"/>
        <end position="192"/>
    </location>
</feature>
<dbReference type="AlphaFoldDB" id="A0A7W4YXC4"/>
<dbReference type="PROSITE" id="PS51900">
    <property type="entry name" value="CB"/>
    <property type="match status" value="1"/>
</dbReference>
<dbReference type="InterPro" id="IPR011010">
    <property type="entry name" value="DNA_brk_join_enz"/>
</dbReference>
<evidence type="ECO:0000256" key="2">
    <source>
        <dbReference type="ARBA" id="ARBA00022908"/>
    </source>
</evidence>
<comment type="similarity">
    <text evidence="1">Belongs to the 'phage' integrase family.</text>
</comment>
<evidence type="ECO:0000313" key="9">
    <source>
        <dbReference type="Proteomes" id="UP000532010"/>
    </source>
</evidence>
<evidence type="ECO:0000256" key="1">
    <source>
        <dbReference type="ARBA" id="ARBA00008857"/>
    </source>
</evidence>
<dbReference type="InterPro" id="IPR050090">
    <property type="entry name" value="Tyrosine_recombinase_XerCD"/>
</dbReference>
<gene>
    <name evidence="8" type="ORF">FHR70_003503</name>
</gene>
<feature type="compositionally biased region" description="Basic and acidic residues" evidence="6">
    <location>
        <begin position="542"/>
        <end position="557"/>
    </location>
</feature>
<feature type="compositionally biased region" description="Basic and acidic residues" evidence="6">
    <location>
        <begin position="524"/>
        <end position="534"/>
    </location>
</feature>
<feature type="domain" description="Core-binding (CB)" evidence="7">
    <location>
        <begin position="205"/>
        <end position="296"/>
    </location>
</feature>
<accession>A0A7W4YXC4</accession>